<comment type="similarity">
    <text evidence="1 7">Belongs to the esterase D family.</text>
</comment>
<accession>A0A6L8LSC3</accession>
<evidence type="ECO:0000256" key="7">
    <source>
        <dbReference type="RuleBase" id="RU363068"/>
    </source>
</evidence>
<dbReference type="AlphaFoldDB" id="A0A6L8LSC3"/>
<keyword evidence="2 7" id="KW-0719">Serine esterase</keyword>
<reference evidence="8 9" key="1">
    <citation type="submission" date="2020-01" db="EMBL/GenBank/DDBJ databases">
        <title>Draft Genome Sequence of Vibrio sp. strain OCN044, Isolated from a Healthy Coral at Palmyra Atoll.</title>
        <authorList>
            <person name="Videau P."/>
            <person name="Loughran R."/>
            <person name="Esquivel A."/>
            <person name="Deadmond M."/>
            <person name="Paddock B.E."/>
            <person name="Saw J.H."/>
            <person name="Ushijima B."/>
        </authorList>
    </citation>
    <scope>NUCLEOTIDE SEQUENCE [LARGE SCALE GENOMIC DNA]</scope>
    <source>
        <strain evidence="8 9">OCN044</strain>
    </source>
</reference>
<gene>
    <name evidence="8" type="primary">fghA</name>
    <name evidence="8" type="ORF">GTG28_07120</name>
</gene>
<dbReference type="SUPFAM" id="SSF53474">
    <property type="entry name" value="alpha/beta-Hydrolases"/>
    <property type="match status" value="1"/>
</dbReference>
<name>A0A6L8LSC3_9VIBR</name>
<dbReference type="GO" id="GO:0005829">
    <property type="term" value="C:cytosol"/>
    <property type="evidence" value="ECO:0007669"/>
    <property type="project" value="TreeGrafter"/>
</dbReference>
<dbReference type="EMBL" id="WWEU01000002">
    <property type="protein sequence ID" value="MYM58991.1"/>
    <property type="molecule type" value="Genomic_DNA"/>
</dbReference>
<evidence type="ECO:0000256" key="1">
    <source>
        <dbReference type="ARBA" id="ARBA00005622"/>
    </source>
</evidence>
<evidence type="ECO:0000313" key="8">
    <source>
        <dbReference type="EMBL" id="MYM58991.1"/>
    </source>
</evidence>
<dbReference type="Pfam" id="PF00756">
    <property type="entry name" value="Esterase"/>
    <property type="match status" value="1"/>
</dbReference>
<feature type="active site" description="Charge relay system" evidence="6">
    <location>
        <position position="257"/>
    </location>
</feature>
<dbReference type="InterPro" id="IPR000801">
    <property type="entry name" value="Esterase-like"/>
</dbReference>
<dbReference type="InterPro" id="IPR014186">
    <property type="entry name" value="S-formylglutathione_hydrol"/>
</dbReference>
<evidence type="ECO:0000256" key="6">
    <source>
        <dbReference type="PIRSR" id="PIRSR614186-1"/>
    </source>
</evidence>
<dbReference type="Gene3D" id="3.40.50.1820">
    <property type="entry name" value="alpha/beta hydrolase"/>
    <property type="match status" value="1"/>
</dbReference>
<proteinExistence type="inferred from homology"/>
<evidence type="ECO:0000256" key="3">
    <source>
        <dbReference type="ARBA" id="ARBA00022801"/>
    </source>
</evidence>
<dbReference type="NCBIfam" id="TIGR02821">
    <property type="entry name" value="fghA_ester_D"/>
    <property type="match status" value="1"/>
</dbReference>
<feature type="active site" description="Charge relay system" evidence="6">
    <location>
        <position position="148"/>
    </location>
</feature>
<keyword evidence="9" id="KW-1185">Reference proteome</keyword>
<evidence type="ECO:0000256" key="2">
    <source>
        <dbReference type="ARBA" id="ARBA00022487"/>
    </source>
</evidence>
<organism evidence="8 9">
    <name type="scientific">Vibrio tetraodonis subsp. pristinus</name>
    <dbReference type="NCBI Taxonomy" id="2695891"/>
    <lineage>
        <taxon>Bacteria</taxon>
        <taxon>Pseudomonadati</taxon>
        <taxon>Pseudomonadota</taxon>
        <taxon>Gammaproteobacteria</taxon>
        <taxon>Vibrionales</taxon>
        <taxon>Vibrionaceae</taxon>
        <taxon>Vibrio</taxon>
    </lineage>
</organism>
<dbReference type="FunFam" id="3.40.50.1820:FF:000002">
    <property type="entry name" value="S-formylglutathione hydrolase"/>
    <property type="match status" value="1"/>
</dbReference>
<comment type="catalytic activity">
    <reaction evidence="4 7">
        <text>S-formylglutathione + H2O = formate + glutathione + H(+)</text>
        <dbReference type="Rhea" id="RHEA:14961"/>
        <dbReference type="ChEBI" id="CHEBI:15377"/>
        <dbReference type="ChEBI" id="CHEBI:15378"/>
        <dbReference type="ChEBI" id="CHEBI:15740"/>
        <dbReference type="ChEBI" id="CHEBI:57688"/>
        <dbReference type="ChEBI" id="CHEBI:57925"/>
        <dbReference type="EC" id="3.1.2.12"/>
    </reaction>
</comment>
<protein>
    <recommendedName>
        <fullName evidence="5 7">S-formylglutathione hydrolase</fullName>
        <ecNumber evidence="5 7">3.1.2.12</ecNumber>
    </recommendedName>
</protein>
<dbReference type="PANTHER" id="PTHR10061">
    <property type="entry name" value="S-FORMYLGLUTATHIONE HYDROLASE"/>
    <property type="match status" value="1"/>
</dbReference>
<dbReference type="RefSeq" id="WP_160928378.1">
    <property type="nucleotide sequence ID" value="NZ_WWEU01000002.1"/>
</dbReference>
<keyword evidence="3 7" id="KW-0378">Hydrolase</keyword>
<evidence type="ECO:0000313" key="9">
    <source>
        <dbReference type="Proteomes" id="UP000478571"/>
    </source>
</evidence>
<evidence type="ECO:0000256" key="5">
    <source>
        <dbReference type="NCBIfam" id="TIGR02821"/>
    </source>
</evidence>
<dbReference type="GO" id="GO:0046294">
    <property type="term" value="P:formaldehyde catabolic process"/>
    <property type="evidence" value="ECO:0007669"/>
    <property type="project" value="InterPro"/>
</dbReference>
<comment type="function">
    <text evidence="7">Serine hydrolase involved in the detoxification of formaldehyde.</text>
</comment>
<dbReference type="EC" id="3.1.2.12" evidence="5 7"/>
<comment type="caution">
    <text evidence="8">The sequence shown here is derived from an EMBL/GenBank/DDBJ whole genome shotgun (WGS) entry which is preliminary data.</text>
</comment>
<dbReference type="GO" id="GO:0018738">
    <property type="term" value="F:S-formylglutathione hydrolase activity"/>
    <property type="evidence" value="ECO:0007669"/>
    <property type="project" value="UniProtKB-UniRule"/>
</dbReference>
<evidence type="ECO:0000256" key="4">
    <source>
        <dbReference type="ARBA" id="ARBA00047590"/>
    </source>
</evidence>
<dbReference type="InterPro" id="IPR029058">
    <property type="entry name" value="AB_hydrolase_fold"/>
</dbReference>
<dbReference type="GO" id="GO:0052689">
    <property type="term" value="F:carboxylic ester hydrolase activity"/>
    <property type="evidence" value="ECO:0007669"/>
    <property type="project" value="UniProtKB-KW"/>
</dbReference>
<feature type="active site" description="Charge relay system" evidence="6">
    <location>
        <position position="224"/>
    </location>
</feature>
<dbReference type="Proteomes" id="UP000478571">
    <property type="component" value="Unassembled WGS sequence"/>
</dbReference>
<dbReference type="PANTHER" id="PTHR10061:SF1">
    <property type="entry name" value="S-FORMYLGLUTATHIONE HYDROLASE YEIG"/>
    <property type="match status" value="1"/>
</dbReference>
<sequence>MNLTNISQNKVAGGWHKQFAHESTALNCTMRFALFLPPNASKESPVPVMYWLSGLTCTDENFMQKAGAFNTAAKLGIAIVAPDTSPRGDNVADDDAYDLGQGAGFYLNATQEPWSKHYHMYDYIVKELPSLIEANFPVSNIKAISGHSMGGHGALTIGLNNPDSFTSISAFSPICNPTHCPWGQKAFGAYLGQEQDTWKAYDATELLKQNSSPLPILVDQGDADNFLHEQLKPDSLVNAAKTHNSNLELRMQKGYDHSYYFISSFIEDHLMFHAKHMFK</sequence>